<evidence type="ECO:0000256" key="2">
    <source>
        <dbReference type="ARBA" id="ARBA00008358"/>
    </source>
</evidence>
<dbReference type="NCBIfam" id="TIGR02532">
    <property type="entry name" value="IV_pilin_GFxxxE"/>
    <property type="match status" value="1"/>
</dbReference>
<dbReference type="InterPro" id="IPR012902">
    <property type="entry name" value="N_methyl_site"/>
</dbReference>
<proteinExistence type="inferred from homology"/>
<dbReference type="OrthoDB" id="5505264at2"/>
<gene>
    <name evidence="9" type="ORF">FIV42_05005</name>
</gene>
<comment type="subcellular location">
    <subcellularLocation>
        <location evidence="1">Cell inner membrane</location>
        <topology evidence="1">Single-pass membrane protein</topology>
    </subcellularLocation>
</comment>
<keyword evidence="10" id="KW-1185">Reference proteome</keyword>
<dbReference type="GO" id="GO:0015628">
    <property type="term" value="P:protein secretion by the type II secretion system"/>
    <property type="evidence" value="ECO:0007669"/>
    <property type="project" value="InterPro"/>
</dbReference>
<reference evidence="9 10" key="1">
    <citation type="submission" date="2019-06" db="EMBL/GenBank/DDBJ databases">
        <title>Persicimonas caeni gen. nov., sp. nov., a predatory bacterium isolated from solar saltern.</title>
        <authorList>
            <person name="Wang S."/>
        </authorList>
    </citation>
    <scope>NUCLEOTIDE SEQUENCE [LARGE SCALE GENOMIC DNA]</scope>
    <source>
        <strain evidence="9 10">YN101</strain>
    </source>
</reference>
<name>A0A4Y6PP79_PERCE</name>
<evidence type="ECO:0000256" key="8">
    <source>
        <dbReference type="ARBA" id="ARBA00023136"/>
    </source>
</evidence>
<evidence type="ECO:0000256" key="6">
    <source>
        <dbReference type="ARBA" id="ARBA00022692"/>
    </source>
</evidence>
<keyword evidence="4" id="KW-0488">Methylation</keyword>
<evidence type="ECO:0000313" key="10">
    <source>
        <dbReference type="Proteomes" id="UP000315995"/>
    </source>
</evidence>
<keyword evidence="6" id="KW-0812">Transmembrane</keyword>
<comment type="similarity">
    <text evidence="2">Belongs to the GSP I family.</text>
</comment>
<dbReference type="GO" id="GO:0005886">
    <property type="term" value="C:plasma membrane"/>
    <property type="evidence" value="ECO:0007669"/>
    <property type="project" value="UniProtKB-SubCell"/>
</dbReference>
<dbReference type="PANTHER" id="PTHR38779">
    <property type="entry name" value="TYPE II SECRETION SYSTEM PROTEIN I-RELATED"/>
    <property type="match status" value="1"/>
</dbReference>
<evidence type="ECO:0000313" key="9">
    <source>
        <dbReference type="EMBL" id="QDG50114.1"/>
    </source>
</evidence>
<dbReference type="InterPro" id="IPR010052">
    <property type="entry name" value="T2SS_protein-GspI"/>
</dbReference>
<sequence length="207" mass="22856">MERTMIERLRSQHGFTLLEVLIALAILASALTVLIGTTATSNQQAIYANKLTRVSQLARSKMTDIEYEMMDEGFPDTVQRLDGDFGEEGYDHISWEAEVFPVEIPPEVKEELIAQVNAQLFGGQDTQGALKGNAAFSAMLPMLVAQVPEMINQIGKKIRRVKLVVTYDFHGSEETMTVTQYIVDRDQAGFDLFGTGESDSGSEGGEE</sequence>
<keyword evidence="5" id="KW-0997">Cell inner membrane</keyword>
<keyword evidence="7" id="KW-1133">Transmembrane helix</keyword>
<dbReference type="PANTHER" id="PTHR38779:SF2">
    <property type="entry name" value="TYPE II SECRETION SYSTEM PROTEIN I-RELATED"/>
    <property type="match status" value="1"/>
</dbReference>
<evidence type="ECO:0000256" key="4">
    <source>
        <dbReference type="ARBA" id="ARBA00022481"/>
    </source>
</evidence>
<accession>A0A4Y6PP79</accession>
<dbReference type="Pfam" id="PF07963">
    <property type="entry name" value="N_methyl"/>
    <property type="match status" value="1"/>
</dbReference>
<dbReference type="AlphaFoldDB" id="A0A4Y6PP79"/>
<evidence type="ECO:0000256" key="1">
    <source>
        <dbReference type="ARBA" id="ARBA00004377"/>
    </source>
</evidence>
<evidence type="ECO:0000256" key="5">
    <source>
        <dbReference type="ARBA" id="ARBA00022519"/>
    </source>
</evidence>
<dbReference type="PROSITE" id="PS00409">
    <property type="entry name" value="PROKAR_NTER_METHYL"/>
    <property type="match status" value="1"/>
</dbReference>
<organism evidence="9 10">
    <name type="scientific">Persicimonas caeni</name>
    <dbReference type="NCBI Taxonomy" id="2292766"/>
    <lineage>
        <taxon>Bacteria</taxon>
        <taxon>Deltaproteobacteria</taxon>
        <taxon>Bradymonadales</taxon>
        <taxon>Bradymonadaceae</taxon>
        <taxon>Persicimonas</taxon>
    </lineage>
</organism>
<dbReference type="EMBL" id="CP041186">
    <property type="protein sequence ID" value="QDG50114.1"/>
    <property type="molecule type" value="Genomic_DNA"/>
</dbReference>
<accession>A0A5B8Y029</accession>
<keyword evidence="3" id="KW-1003">Cell membrane</keyword>
<keyword evidence="8" id="KW-0472">Membrane</keyword>
<evidence type="ECO:0000256" key="3">
    <source>
        <dbReference type="ARBA" id="ARBA00022475"/>
    </source>
</evidence>
<evidence type="ECO:0000256" key="7">
    <source>
        <dbReference type="ARBA" id="ARBA00022989"/>
    </source>
</evidence>
<dbReference type="Proteomes" id="UP000315995">
    <property type="component" value="Chromosome"/>
</dbReference>
<dbReference type="GO" id="GO:0015627">
    <property type="term" value="C:type II protein secretion system complex"/>
    <property type="evidence" value="ECO:0007669"/>
    <property type="project" value="InterPro"/>
</dbReference>
<protein>
    <submittedName>
        <fullName evidence="9">Prepilin-type N-terminal cleavage/methylation domain-containing protein</fullName>
    </submittedName>
</protein>